<evidence type="ECO:0000313" key="1">
    <source>
        <dbReference type="EMBL" id="QJA60223.1"/>
    </source>
</evidence>
<accession>A0A6M3IS08</accession>
<dbReference type="EMBL" id="MT141740">
    <property type="protein sequence ID" value="QJA69835.1"/>
    <property type="molecule type" value="Genomic_DNA"/>
</dbReference>
<dbReference type="EMBL" id="MT141401">
    <property type="protein sequence ID" value="QJA60223.1"/>
    <property type="molecule type" value="Genomic_DNA"/>
</dbReference>
<gene>
    <name evidence="2" type="ORF">MM415A04241_0004</name>
    <name evidence="1" type="ORF">MM415B01152_0003</name>
</gene>
<proteinExistence type="predicted"/>
<reference evidence="1" key="1">
    <citation type="submission" date="2020-03" db="EMBL/GenBank/DDBJ databases">
        <title>The deep terrestrial virosphere.</title>
        <authorList>
            <person name="Holmfeldt K."/>
            <person name="Nilsson E."/>
            <person name="Simone D."/>
            <person name="Lopez-Fernandez M."/>
            <person name="Wu X."/>
            <person name="de Brujin I."/>
            <person name="Lundin D."/>
            <person name="Andersson A."/>
            <person name="Bertilsson S."/>
            <person name="Dopson M."/>
        </authorList>
    </citation>
    <scope>NUCLEOTIDE SEQUENCE</scope>
    <source>
        <strain evidence="2">MM415A04241</strain>
        <strain evidence="1">MM415B01152</strain>
    </source>
</reference>
<dbReference type="AlphaFoldDB" id="A0A6M3IS08"/>
<name>A0A6M3IS08_9ZZZZ</name>
<protein>
    <submittedName>
        <fullName evidence="1">Uncharacterized protein</fullName>
    </submittedName>
</protein>
<evidence type="ECO:0000313" key="2">
    <source>
        <dbReference type="EMBL" id="QJA69835.1"/>
    </source>
</evidence>
<sequence length="73" mass="8090">MSHKRYRIQWSGFGKLEELTIGHAANAAKAFEIASKAALTTNGKRHVEVVLLQNQHKRILANAQKALARKGLV</sequence>
<organism evidence="1">
    <name type="scientific">viral metagenome</name>
    <dbReference type="NCBI Taxonomy" id="1070528"/>
    <lineage>
        <taxon>unclassified sequences</taxon>
        <taxon>metagenomes</taxon>
        <taxon>organismal metagenomes</taxon>
    </lineage>
</organism>